<evidence type="ECO:0000313" key="2">
    <source>
        <dbReference type="Proteomes" id="UP000219167"/>
    </source>
</evidence>
<proteinExistence type="predicted"/>
<accession>A0A285UAL8</accession>
<dbReference type="Proteomes" id="UP000219167">
    <property type="component" value="Unassembled WGS sequence"/>
</dbReference>
<organism evidence="1 2">
    <name type="scientific">Rhizobium subbaraonis</name>
    <dbReference type="NCBI Taxonomy" id="908946"/>
    <lineage>
        <taxon>Bacteria</taxon>
        <taxon>Pseudomonadati</taxon>
        <taxon>Pseudomonadota</taxon>
        <taxon>Alphaproteobacteria</taxon>
        <taxon>Hyphomicrobiales</taxon>
        <taxon>Rhizobiaceae</taxon>
        <taxon>Rhizobium/Agrobacterium group</taxon>
        <taxon>Rhizobium</taxon>
    </lineage>
</organism>
<reference evidence="1 2" key="1">
    <citation type="submission" date="2017-08" db="EMBL/GenBank/DDBJ databases">
        <authorList>
            <person name="de Groot N.N."/>
        </authorList>
    </citation>
    <scope>NUCLEOTIDE SEQUENCE [LARGE SCALE GENOMIC DNA]</scope>
    <source>
        <strain evidence="1 2">JC85</strain>
    </source>
</reference>
<keyword evidence="2" id="KW-1185">Reference proteome</keyword>
<name>A0A285UAL8_9HYPH</name>
<gene>
    <name evidence="1" type="ORF">SAMN05892877_105352</name>
</gene>
<protein>
    <submittedName>
        <fullName evidence="1">Uncharacterized protein</fullName>
    </submittedName>
</protein>
<dbReference type="AlphaFoldDB" id="A0A285UAL8"/>
<evidence type="ECO:0000313" key="1">
    <source>
        <dbReference type="EMBL" id="SOC38964.1"/>
    </source>
</evidence>
<dbReference type="EMBL" id="OBQD01000005">
    <property type="protein sequence ID" value="SOC38964.1"/>
    <property type="molecule type" value="Genomic_DNA"/>
</dbReference>
<dbReference type="RefSeq" id="WP_097138694.1">
    <property type="nucleotide sequence ID" value="NZ_OBQD01000005.1"/>
</dbReference>
<dbReference type="OrthoDB" id="8430258at2"/>
<sequence>MTRTLIGFDYTDTPCVKITKGTFDPVTTLDSRPDRFFFSSKWANNVEAAGIDTVPAGISSDQYFPSGTNANTFLKAYRGELQLAYWKKGFFTELRYDLPMYAFRRKNGNGRWDMSQFRDVSEGASGGYRAWGLFDADIWSPTRQAYLSGSWREIGNSVGGLTRGREGALTVFNLPADNTPLDGPSIPGGASAGTPAIRITPDELRVAKAGYSANWGARYMAFSSDNSPIQVIAGDDIAMPGNTTVSYTLPIAVDDSVHVEITFYDVNGSNVTYPATTLDNFEGGIEYWISGGDTLNIRNPNSQPGRARFFVLATDARGKSSGSYNVLRHFTWNGERHVQFLRPGASSSPRLADIALDSRFPALQILKEGYFTVANGAQTETISFDSAGYLPYVMFMLRVNPNSSSLSTGVRPPFIRWDKYNARFGGDTAYCIYSASQVRFYTFKGRAAYAYRDSNGSVHTFDPDFSILGIRYYVFGIPT</sequence>